<reference evidence="2 3" key="1">
    <citation type="submission" date="2018-10" db="EMBL/GenBank/DDBJ databases">
        <title>Genome sequencing of Arthrobacter oryzae TNB02.</title>
        <authorList>
            <person name="Cho Y.-J."/>
            <person name="Cho A."/>
            <person name="Kim O.-S."/>
        </authorList>
    </citation>
    <scope>NUCLEOTIDE SEQUENCE [LARGE SCALE GENOMIC DNA]</scope>
    <source>
        <strain evidence="2 3">TNB02</strain>
    </source>
</reference>
<accession>A0A3N0BR99</accession>
<gene>
    <name evidence="2" type="ORF">D7003_15780</name>
</gene>
<feature type="compositionally biased region" description="Basic and acidic residues" evidence="1">
    <location>
        <begin position="234"/>
        <end position="245"/>
    </location>
</feature>
<keyword evidence="3" id="KW-1185">Reference proteome</keyword>
<feature type="compositionally biased region" description="Basic and acidic residues" evidence="1">
    <location>
        <begin position="156"/>
        <end position="169"/>
    </location>
</feature>
<dbReference type="RefSeq" id="WP_123256369.1">
    <property type="nucleotide sequence ID" value="NZ_RBED01000126.1"/>
</dbReference>
<comment type="caution">
    <text evidence="2">The sequence shown here is derived from an EMBL/GenBank/DDBJ whole genome shotgun (WGS) entry which is preliminary data.</text>
</comment>
<name>A0A3N0BR99_9MICC</name>
<feature type="compositionally biased region" description="Polar residues" evidence="1">
    <location>
        <begin position="177"/>
        <end position="197"/>
    </location>
</feature>
<evidence type="ECO:0000313" key="3">
    <source>
        <dbReference type="Proteomes" id="UP000273807"/>
    </source>
</evidence>
<evidence type="ECO:0000313" key="2">
    <source>
        <dbReference type="EMBL" id="RNL51587.1"/>
    </source>
</evidence>
<dbReference type="OrthoDB" id="4962371at2"/>
<feature type="region of interest" description="Disordered" evidence="1">
    <location>
        <begin position="136"/>
        <end position="245"/>
    </location>
</feature>
<organism evidence="2 3">
    <name type="scientific">Arthrobacter oryzae</name>
    <dbReference type="NCBI Taxonomy" id="409290"/>
    <lineage>
        <taxon>Bacteria</taxon>
        <taxon>Bacillati</taxon>
        <taxon>Actinomycetota</taxon>
        <taxon>Actinomycetes</taxon>
        <taxon>Micrococcales</taxon>
        <taxon>Micrococcaceae</taxon>
        <taxon>Arthrobacter</taxon>
    </lineage>
</organism>
<dbReference type="EMBL" id="RBED01000126">
    <property type="protein sequence ID" value="RNL51587.1"/>
    <property type="molecule type" value="Genomic_DNA"/>
</dbReference>
<protein>
    <submittedName>
        <fullName evidence="2">Uncharacterized protein</fullName>
    </submittedName>
</protein>
<sequence length="245" mass="26751">MGSENVAKVFSNWPGLRHRAKVGLLWMASLSMDNANPPVFFGDRGDLAWAIGAPIRNEEAAHKAVQEVIKELRRDGAIVWSGQARAGVKASYALSLEFEHTWNPIGAGRNIEWQRVSREAIPAGMQSKDIAGVIPSQGEEISPPAQTQTPEISPPKGEEITGPKGEEISPIRGSDSHPPTTSNFNTYSNQSIQSASFVTREPPRARESDTALVGNLSLNDERNRQSAGLQQRQAEYEKQQGRKAS</sequence>
<dbReference type="Proteomes" id="UP000273807">
    <property type="component" value="Unassembled WGS sequence"/>
</dbReference>
<evidence type="ECO:0000256" key="1">
    <source>
        <dbReference type="SAM" id="MobiDB-lite"/>
    </source>
</evidence>
<proteinExistence type="predicted"/>
<dbReference type="AlphaFoldDB" id="A0A3N0BR99"/>